<gene>
    <name evidence="1" type="ORF">COK81_34560</name>
</gene>
<reference evidence="1 2" key="1">
    <citation type="submission" date="2017-09" db="EMBL/GenBank/DDBJ databases">
        <title>Large-scale bioinformatics analysis of Bacillus genomes uncovers conserved roles of natural products in bacterial physiology.</title>
        <authorList>
            <consortium name="Agbiome Team Llc"/>
            <person name="Bleich R.M."/>
            <person name="Grubbs K.J."/>
            <person name="Santa Maria K.C."/>
            <person name="Allen S.E."/>
            <person name="Farag S."/>
            <person name="Shank E.A."/>
            <person name="Bowers A."/>
        </authorList>
    </citation>
    <scope>NUCLEOTIDE SEQUENCE [LARGE SCALE GENOMIC DNA]</scope>
    <source>
        <strain evidence="1 2">AFS064137</strain>
    </source>
</reference>
<name>A0A9X7FYH1_BACTU</name>
<dbReference type="EMBL" id="NVCU01000613">
    <property type="protein sequence ID" value="PFT68274.1"/>
    <property type="molecule type" value="Genomic_DNA"/>
</dbReference>
<evidence type="ECO:0000313" key="2">
    <source>
        <dbReference type="Proteomes" id="UP000225910"/>
    </source>
</evidence>
<protein>
    <submittedName>
        <fullName evidence="1">Uncharacterized protein</fullName>
    </submittedName>
</protein>
<proteinExistence type="predicted"/>
<dbReference type="Proteomes" id="UP000225910">
    <property type="component" value="Unassembled WGS sequence"/>
</dbReference>
<feature type="non-terminal residue" evidence="1">
    <location>
        <position position="74"/>
    </location>
</feature>
<sequence length="74" mass="8691">MNYYRGNQWLVWNPTSKKMMMAPLENGEQRITVNQIRPRLMVKLAKQIKNRVKFDVVPDSNDETRIEIAKAASK</sequence>
<comment type="caution">
    <text evidence="1">The sequence shown here is derived from an EMBL/GenBank/DDBJ whole genome shotgun (WGS) entry which is preliminary data.</text>
</comment>
<evidence type="ECO:0000313" key="1">
    <source>
        <dbReference type="EMBL" id="PFT68274.1"/>
    </source>
</evidence>
<dbReference type="AlphaFoldDB" id="A0A9X7FYH1"/>
<organism evidence="1 2">
    <name type="scientific">Bacillus thuringiensis</name>
    <dbReference type="NCBI Taxonomy" id="1428"/>
    <lineage>
        <taxon>Bacteria</taxon>
        <taxon>Bacillati</taxon>
        <taxon>Bacillota</taxon>
        <taxon>Bacilli</taxon>
        <taxon>Bacillales</taxon>
        <taxon>Bacillaceae</taxon>
        <taxon>Bacillus</taxon>
        <taxon>Bacillus cereus group</taxon>
    </lineage>
</organism>
<accession>A0A9X7FYH1</accession>